<dbReference type="GO" id="GO:0035925">
    <property type="term" value="F:mRNA 3'-UTR AU-rich region binding"/>
    <property type="evidence" value="ECO:0007669"/>
    <property type="project" value="TreeGrafter"/>
</dbReference>
<dbReference type="Gene3D" id="3.90.180.10">
    <property type="entry name" value="Medium-chain alcohol dehydrogenases, catalytic domain"/>
    <property type="match status" value="1"/>
</dbReference>
<dbReference type="SUPFAM" id="SSF51735">
    <property type="entry name" value="NAD(P)-binding Rossmann-fold domains"/>
    <property type="match status" value="1"/>
</dbReference>
<dbReference type="GO" id="GO:0070402">
    <property type="term" value="F:NADPH binding"/>
    <property type="evidence" value="ECO:0007669"/>
    <property type="project" value="TreeGrafter"/>
</dbReference>
<dbReference type="SMART" id="SM00829">
    <property type="entry name" value="PKS_ER"/>
    <property type="match status" value="1"/>
</dbReference>
<dbReference type="PANTHER" id="PTHR48106:SF13">
    <property type="entry name" value="QUINONE OXIDOREDUCTASE-RELATED"/>
    <property type="match status" value="1"/>
</dbReference>
<organism evidence="4 5">
    <name type="scientific">Leucobacter weissii</name>
    <dbReference type="NCBI Taxonomy" id="1983706"/>
    <lineage>
        <taxon>Bacteria</taxon>
        <taxon>Bacillati</taxon>
        <taxon>Actinomycetota</taxon>
        <taxon>Actinomycetes</taxon>
        <taxon>Micrococcales</taxon>
        <taxon>Microbacteriaceae</taxon>
        <taxon>Leucobacter</taxon>
    </lineage>
</organism>
<proteinExistence type="predicted"/>
<dbReference type="GO" id="GO:0003960">
    <property type="term" value="F:quinone reductase (NADPH) activity"/>
    <property type="evidence" value="ECO:0007669"/>
    <property type="project" value="TreeGrafter"/>
</dbReference>
<feature type="domain" description="Enoyl reductase (ER)" evidence="3">
    <location>
        <begin position="11"/>
        <end position="301"/>
    </location>
</feature>
<dbReference type="InterPro" id="IPR036291">
    <property type="entry name" value="NAD(P)-bd_dom_sf"/>
</dbReference>
<dbReference type="AlphaFoldDB" id="A0A939S882"/>
<dbReference type="InterPro" id="IPR011032">
    <property type="entry name" value="GroES-like_sf"/>
</dbReference>
<dbReference type="Gene3D" id="3.40.50.720">
    <property type="entry name" value="NAD(P)-binding Rossmann-like Domain"/>
    <property type="match status" value="1"/>
</dbReference>
<dbReference type="Proteomes" id="UP000664382">
    <property type="component" value="Unassembled WGS sequence"/>
</dbReference>
<dbReference type="CDD" id="cd05289">
    <property type="entry name" value="MDR_like_2"/>
    <property type="match status" value="1"/>
</dbReference>
<protein>
    <submittedName>
        <fullName evidence="4">NADP-dependent oxidoreductase</fullName>
    </submittedName>
</protein>
<name>A0A939S882_9MICO</name>
<dbReference type="EMBL" id="JAGDYM010000007">
    <property type="protein sequence ID" value="MBO1901781.1"/>
    <property type="molecule type" value="Genomic_DNA"/>
</dbReference>
<dbReference type="Pfam" id="PF08240">
    <property type="entry name" value="ADH_N"/>
    <property type="match status" value="1"/>
</dbReference>
<evidence type="ECO:0000256" key="1">
    <source>
        <dbReference type="ARBA" id="ARBA00022857"/>
    </source>
</evidence>
<accession>A0A939S882</accession>
<keyword evidence="5" id="KW-1185">Reference proteome</keyword>
<evidence type="ECO:0000313" key="5">
    <source>
        <dbReference type="Proteomes" id="UP000664382"/>
    </source>
</evidence>
<evidence type="ECO:0000259" key="3">
    <source>
        <dbReference type="SMART" id="SM00829"/>
    </source>
</evidence>
<dbReference type="RefSeq" id="WP_208097535.1">
    <property type="nucleotide sequence ID" value="NZ_JAGDYM010000007.1"/>
</dbReference>
<reference evidence="4" key="1">
    <citation type="submission" date="2021-03" db="EMBL/GenBank/DDBJ databases">
        <title>Leucobacter chromiisoli sp. nov., isolated from chromium-containing soil of chemical plant.</title>
        <authorList>
            <person name="Xu Z."/>
        </authorList>
    </citation>
    <scope>NUCLEOTIDE SEQUENCE</scope>
    <source>
        <strain evidence="4">S27</strain>
    </source>
</reference>
<sequence length="318" mass="32909">MSTIVQYTENGDLDRLSVADREAPDAAAGQVRVHVRYAGLNPVDWKILGGAFGPVQGTAGNGTDFSGVIDQVGEGVEGWKPGELVFGGHGAGAQAEHLVLDDPAQSLHRVPKGLGLDTAGGLFITGRTAIAGIRAISPAEGETVYVSGASGGVGVIAAQLAVNLGARVIGSASEANHGLLRSLGVEPVAYGDGLADRLRSLAPDGIQAAYSTQDASEIELLLGLGVPADRINAIGAGPRAAELGVHADGTAHARQEDLDWLAQAIAYAHVIAPVERVFAVDEVRESYRFLKEEHPAGKVLLRFEAAPLSEEQRAALRS</sequence>
<evidence type="ECO:0000313" key="4">
    <source>
        <dbReference type="EMBL" id="MBO1901781.1"/>
    </source>
</evidence>
<keyword evidence="1" id="KW-0521">NADP</keyword>
<keyword evidence="2" id="KW-0560">Oxidoreductase</keyword>
<dbReference type="InterPro" id="IPR013154">
    <property type="entry name" value="ADH-like_N"/>
</dbReference>
<gene>
    <name evidence="4" type="ORF">J4H92_07430</name>
</gene>
<dbReference type="SUPFAM" id="SSF50129">
    <property type="entry name" value="GroES-like"/>
    <property type="match status" value="1"/>
</dbReference>
<comment type="caution">
    <text evidence="4">The sequence shown here is derived from an EMBL/GenBank/DDBJ whole genome shotgun (WGS) entry which is preliminary data.</text>
</comment>
<dbReference type="PANTHER" id="PTHR48106">
    <property type="entry name" value="QUINONE OXIDOREDUCTASE PIG3-RELATED"/>
    <property type="match status" value="1"/>
</dbReference>
<dbReference type="GO" id="GO:0005829">
    <property type="term" value="C:cytosol"/>
    <property type="evidence" value="ECO:0007669"/>
    <property type="project" value="TreeGrafter"/>
</dbReference>
<dbReference type="InterPro" id="IPR020843">
    <property type="entry name" value="ER"/>
</dbReference>
<evidence type="ECO:0000256" key="2">
    <source>
        <dbReference type="ARBA" id="ARBA00023002"/>
    </source>
</evidence>